<organism evidence="1 2">
    <name type="scientific">Eumeta variegata</name>
    <name type="common">Bagworm moth</name>
    <name type="synonym">Eumeta japonica</name>
    <dbReference type="NCBI Taxonomy" id="151549"/>
    <lineage>
        <taxon>Eukaryota</taxon>
        <taxon>Metazoa</taxon>
        <taxon>Ecdysozoa</taxon>
        <taxon>Arthropoda</taxon>
        <taxon>Hexapoda</taxon>
        <taxon>Insecta</taxon>
        <taxon>Pterygota</taxon>
        <taxon>Neoptera</taxon>
        <taxon>Endopterygota</taxon>
        <taxon>Lepidoptera</taxon>
        <taxon>Glossata</taxon>
        <taxon>Ditrysia</taxon>
        <taxon>Tineoidea</taxon>
        <taxon>Psychidae</taxon>
        <taxon>Oiketicinae</taxon>
        <taxon>Eumeta</taxon>
    </lineage>
</organism>
<name>A0A4C1WL13_EUMVA</name>
<keyword evidence="2" id="KW-1185">Reference proteome</keyword>
<evidence type="ECO:0000313" key="1">
    <source>
        <dbReference type="EMBL" id="GBP52146.1"/>
    </source>
</evidence>
<comment type="caution">
    <text evidence="1">The sequence shown here is derived from an EMBL/GenBank/DDBJ whole genome shotgun (WGS) entry which is preliminary data.</text>
</comment>
<gene>
    <name evidence="1" type="ORF">EVAR_21277_1</name>
</gene>
<evidence type="ECO:0000313" key="2">
    <source>
        <dbReference type="Proteomes" id="UP000299102"/>
    </source>
</evidence>
<accession>A0A4C1WL13</accession>
<dbReference type="OrthoDB" id="10061327at2759"/>
<sequence>MSLISYEMTSEYKMFKTQKVNLSQCNDQNKREILHGRNRGRVNSAPLWEDFISKATKLHSALRWQIRRWADDNTRRRKSLDKVRKDRESWKRMEEAFTETGTQIS</sequence>
<reference evidence="1 2" key="1">
    <citation type="journal article" date="2019" name="Commun. Biol.">
        <title>The bagworm genome reveals a unique fibroin gene that provides high tensile strength.</title>
        <authorList>
            <person name="Kono N."/>
            <person name="Nakamura H."/>
            <person name="Ohtoshi R."/>
            <person name="Tomita M."/>
            <person name="Numata K."/>
            <person name="Arakawa K."/>
        </authorList>
    </citation>
    <scope>NUCLEOTIDE SEQUENCE [LARGE SCALE GENOMIC DNA]</scope>
</reference>
<proteinExistence type="predicted"/>
<dbReference type="AlphaFoldDB" id="A0A4C1WL13"/>
<dbReference type="EMBL" id="BGZK01000596">
    <property type="protein sequence ID" value="GBP52146.1"/>
    <property type="molecule type" value="Genomic_DNA"/>
</dbReference>
<dbReference type="Proteomes" id="UP000299102">
    <property type="component" value="Unassembled WGS sequence"/>
</dbReference>
<protein>
    <submittedName>
        <fullName evidence="1">Uncharacterized protein</fullName>
    </submittedName>
</protein>